<evidence type="ECO:0000313" key="1">
    <source>
        <dbReference type="EMBL" id="GHO57975.1"/>
    </source>
</evidence>
<evidence type="ECO:0000313" key="2">
    <source>
        <dbReference type="Proteomes" id="UP000654345"/>
    </source>
</evidence>
<accession>A0ABQ3UZ44</accession>
<reference evidence="1 2" key="1">
    <citation type="journal article" date="2021" name="Int. J. Syst. Evol. Microbiol.">
        <title>Reticulibacter mediterranei gen. nov., sp. nov., within the new family Reticulibacteraceae fam. nov., and Ktedonospora formicarum gen. nov., sp. nov., Ktedonobacter robiniae sp. nov., Dictyobacter formicarum sp. nov. and Dictyobacter arantiisoli sp. nov., belonging to the class Ktedonobacteria.</title>
        <authorList>
            <person name="Yabe S."/>
            <person name="Zheng Y."/>
            <person name="Wang C.M."/>
            <person name="Sakai Y."/>
            <person name="Abe K."/>
            <person name="Yokota A."/>
            <person name="Donadio S."/>
            <person name="Cavaletti L."/>
            <person name="Monciardini P."/>
        </authorList>
    </citation>
    <scope>NUCLEOTIDE SEQUENCE [LARGE SCALE GENOMIC DNA]</scope>
    <source>
        <strain evidence="1 2">SOSP1-30</strain>
    </source>
</reference>
<comment type="caution">
    <text evidence="1">The sequence shown here is derived from an EMBL/GenBank/DDBJ whole genome shotgun (WGS) entry which is preliminary data.</text>
</comment>
<dbReference type="EMBL" id="BNJG01000002">
    <property type="protein sequence ID" value="GHO57975.1"/>
    <property type="molecule type" value="Genomic_DNA"/>
</dbReference>
<keyword evidence="2" id="KW-1185">Reference proteome</keyword>
<dbReference type="Proteomes" id="UP000654345">
    <property type="component" value="Unassembled WGS sequence"/>
</dbReference>
<organism evidence="1 2">
    <name type="scientific">Ktedonobacter robiniae</name>
    <dbReference type="NCBI Taxonomy" id="2778365"/>
    <lineage>
        <taxon>Bacteria</taxon>
        <taxon>Bacillati</taxon>
        <taxon>Chloroflexota</taxon>
        <taxon>Ktedonobacteria</taxon>
        <taxon>Ktedonobacterales</taxon>
        <taxon>Ktedonobacteraceae</taxon>
        <taxon>Ktedonobacter</taxon>
    </lineage>
</organism>
<gene>
    <name evidence="1" type="ORF">KSB_64500</name>
</gene>
<evidence type="ECO:0008006" key="3">
    <source>
        <dbReference type="Google" id="ProtNLM"/>
    </source>
</evidence>
<name>A0ABQ3UZ44_9CHLR</name>
<proteinExistence type="predicted"/>
<protein>
    <recommendedName>
        <fullName evidence="3">DUF2180 family protein</fullName>
    </recommendedName>
</protein>
<dbReference type="RefSeq" id="WP_201374256.1">
    <property type="nucleotide sequence ID" value="NZ_BNJG01000002.1"/>
</dbReference>
<sequence length="143" mass="15661">MICYQCICEDSTATHMACAVCSRCGGGACERHVVESGRTHSGLSGAAQTWLICTRCYYGDTSVAAQAEKAVYMRAEEGAVQKFFARLPWKRQCQEPAQEPVLPSANEAVETVEAFLRMIKVEVQDILVEETEDTSRELGGSES</sequence>